<organism evidence="1">
    <name type="scientific">marine sediment metagenome</name>
    <dbReference type="NCBI Taxonomy" id="412755"/>
    <lineage>
        <taxon>unclassified sequences</taxon>
        <taxon>metagenomes</taxon>
        <taxon>ecological metagenomes</taxon>
    </lineage>
</organism>
<name>A0A0F9PES3_9ZZZZ</name>
<dbReference type="AlphaFoldDB" id="A0A0F9PES3"/>
<dbReference type="EMBL" id="LAZR01003013">
    <property type="protein sequence ID" value="KKN22982.1"/>
    <property type="molecule type" value="Genomic_DNA"/>
</dbReference>
<gene>
    <name evidence="1" type="ORF">LCGC14_0909530</name>
</gene>
<protein>
    <submittedName>
        <fullName evidence="1">Uncharacterized protein</fullName>
    </submittedName>
</protein>
<reference evidence="1" key="1">
    <citation type="journal article" date="2015" name="Nature">
        <title>Complex archaea that bridge the gap between prokaryotes and eukaryotes.</title>
        <authorList>
            <person name="Spang A."/>
            <person name="Saw J.H."/>
            <person name="Jorgensen S.L."/>
            <person name="Zaremba-Niedzwiedzka K."/>
            <person name="Martijn J."/>
            <person name="Lind A.E."/>
            <person name="van Eijk R."/>
            <person name="Schleper C."/>
            <person name="Guy L."/>
            <person name="Ettema T.J."/>
        </authorList>
    </citation>
    <scope>NUCLEOTIDE SEQUENCE</scope>
</reference>
<sequence length="52" mass="6128">MKESKFFKIKDNDADFVTISRRNFNQMKVDFADPHLTKLDLSIVGVKKKRKV</sequence>
<comment type="caution">
    <text evidence="1">The sequence shown here is derived from an EMBL/GenBank/DDBJ whole genome shotgun (WGS) entry which is preliminary data.</text>
</comment>
<accession>A0A0F9PES3</accession>
<proteinExistence type="predicted"/>
<evidence type="ECO:0000313" key="1">
    <source>
        <dbReference type="EMBL" id="KKN22982.1"/>
    </source>
</evidence>